<keyword evidence="3" id="KW-1185">Reference proteome</keyword>
<evidence type="ECO:0000313" key="2">
    <source>
        <dbReference type="EMBL" id="GLI55903.1"/>
    </source>
</evidence>
<keyword evidence="1" id="KW-1133">Transmembrane helix</keyword>
<evidence type="ECO:0000256" key="1">
    <source>
        <dbReference type="SAM" id="Phobius"/>
    </source>
</evidence>
<proteinExistence type="predicted"/>
<evidence type="ECO:0000313" key="3">
    <source>
        <dbReference type="Proteomes" id="UP001144471"/>
    </source>
</evidence>
<name>A0A9W6GKD0_9FUSO</name>
<dbReference type="AlphaFoldDB" id="A0A9W6GKD0"/>
<gene>
    <name evidence="2" type="ORF">PM10SUCC1_14170</name>
</gene>
<dbReference type="RefSeq" id="WP_281834701.1">
    <property type="nucleotide sequence ID" value="NZ_BSDY01000005.1"/>
</dbReference>
<organism evidence="2 3">
    <name type="scientific">Propionigenium maris DSM 9537</name>
    <dbReference type="NCBI Taxonomy" id="1123000"/>
    <lineage>
        <taxon>Bacteria</taxon>
        <taxon>Fusobacteriati</taxon>
        <taxon>Fusobacteriota</taxon>
        <taxon>Fusobacteriia</taxon>
        <taxon>Fusobacteriales</taxon>
        <taxon>Fusobacteriaceae</taxon>
        <taxon>Propionigenium</taxon>
    </lineage>
</organism>
<feature type="transmembrane region" description="Helical" evidence="1">
    <location>
        <begin position="6"/>
        <end position="28"/>
    </location>
</feature>
<comment type="caution">
    <text evidence="2">The sequence shown here is derived from an EMBL/GenBank/DDBJ whole genome shotgun (WGS) entry which is preliminary data.</text>
</comment>
<keyword evidence="1" id="KW-0472">Membrane</keyword>
<dbReference type="EMBL" id="BSDY01000005">
    <property type="protein sequence ID" value="GLI55903.1"/>
    <property type="molecule type" value="Genomic_DNA"/>
</dbReference>
<reference evidence="2" key="1">
    <citation type="submission" date="2022-12" db="EMBL/GenBank/DDBJ databases">
        <title>Reference genome sequencing for broad-spectrum identification of bacterial and archaeal isolates by mass spectrometry.</title>
        <authorList>
            <person name="Sekiguchi Y."/>
            <person name="Tourlousse D.M."/>
        </authorList>
    </citation>
    <scope>NUCLEOTIDE SEQUENCE</scope>
    <source>
        <strain evidence="2">10succ1</strain>
    </source>
</reference>
<sequence length="77" mass="9772">MKKGRILIRLIMIIFMLAFPIYQLHILINQYRDTRRVDIERRDKLTEEFRDSFLVRREDFYKDRSYQKEFKKLQEKK</sequence>
<dbReference type="Proteomes" id="UP001144471">
    <property type="component" value="Unassembled WGS sequence"/>
</dbReference>
<protein>
    <submittedName>
        <fullName evidence="2">Uncharacterized protein</fullName>
    </submittedName>
</protein>
<accession>A0A9W6GKD0</accession>
<keyword evidence="1" id="KW-0812">Transmembrane</keyword>